<dbReference type="InParanoid" id="D6TMD6"/>
<feature type="transmembrane region" description="Helical" evidence="1">
    <location>
        <begin position="36"/>
        <end position="59"/>
    </location>
</feature>
<keyword evidence="3" id="KW-1185">Reference proteome</keyword>
<comment type="caution">
    <text evidence="2">The sequence shown here is derived from an EMBL/GenBank/DDBJ whole genome shotgun (WGS) entry which is preliminary data.</text>
</comment>
<keyword evidence="1" id="KW-1133">Transmembrane helix</keyword>
<keyword evidence="1" id="KW-0472">Membrane</keyword>
<dbReference type="OrthoDB" id="163722at2"/>
<evidence type="ECO:0000256" key="1">
    <source>
        <dbReference type="SAM" id="Phobius"/>
    </source>
</evidence>
<sequence>MRGAMKTALILGLVILGVIIVGIGVAAYFGRLLETLYIILMVLAAFLVFATFMQIYSVFSLIGTIKTIRDEAKPLVSSLQETVSIVQDTAKTAGHTASVVGTVSNLASDLIVAPGVRAAAGAVAAGEMVKVFFGKGSKRSKYEERLNQQREAMQASAGGD</sequence>
<keyword evidence="1" id="KW-0812">Transmembrane</keyword>
<organism evidence="2 3">
    <name type="scientific">Ktedonobacter racemifer DSM 44963</name>
    <dbReference type="NCBI Taxonomy" id="485913"/>
    <lineage>
        <taxon>Bacteria</taxon>
        <taxon>Bacillati</taxon>
        <taxon>Chloroflexota</taxon>
        <taxon>Ktedonobacteria</taxon>
        <taxon>Ktedonobacterales</taxon>
        <taxon>Ktedonobacteraceae</taxon>
        <taxon>Ktedonobacter</taxon>
    </lineage>
</organism>
<proteinExistence type="predicted"/>
<name>D6TMD6_KTERA</name>
<dbReference type="Proteomes" id="UP000004508">
    <property type="component" value="Unassembled WGS sequence"/>
</dbReference>
<dbReference type="STRING" id="485913.Krac_8254"/>
<reference evidence="2 3" key="1">
    <citation type="journal article" date="2011" name="Stand. Genomic Sci.">
        <title>Non-contiguous finished genome sequence and contextual data of the filamentous soil bacterium Ktedonobacter racemifer type strain (SOSP1-21).</title>
        <authorList>
            <person name="Chang Y.J."/>
            <person name="Land M."/>
            <person name="Hauser L."/>
            <person name="Chertkov O."/>
            <person name="Del Rio T.G."/>
            <person name="Nolan M."/>
            <person name="Copeland A."/>
            <person name="Tice H."/>
            <person name="Cheng J.F."/>
            <person name="Lucas S."/>
            <person name="Han C."/>
            <person name="Goodwin L."/>
            <person name="Pitluck S."/>
            <person name="Ivanova N."/>
            <person name="Ovchinikova G."/>
            <person name="Pati A."/>
            <person name="Chen A."/>
            <person name="Palaniappan K."/>
            <person name="Mavromatis K."/>
            <person name="Liolios K."/>
            <person name="Brettin T."/>
            <person name="Fiebig A."/>
            <person name="Rohde M."/>
            <person name="Abt B."/>
            <person name="Goker M."/>
            <person name="Detter J.C."/>
            <person name="Woyke T."/>
            <person name="Bristow J."/>
            <person name="Eisen J.A."/>
            <person name="Markowitz V."/>
            <person name="Hugenholtz P."/>
            <person name="Kyrpides N.C."/>
            <person name="Klenk H.P."/>
            <person name="Lapidus A."/>
        </authorList>
    </citation>
    <scope>NUCLEOTIDE SEQUENCE [LARGE SCALE GENOMIC DNA]</scope>
    <source>
        <strain evidence="3">DSM 44963</strain>
    </source>
</reference>
<protein>
    <submittedName>
        <fullName evidence="2">Uncharacterized protein</fullName>
    </submittedName>
</protein>
<accession>D6TMD6</accession>
<dbReference type="RefSeq" id="WP_007911650.1">
    <property type="nucleotide sequence ID" value="NZ_ADVG01000002.1"/>
</dbReference>
<evidence type="ECO:0000313" key="3">
    <source>
        <dbReference type="Proteomes" id="UP000004508"/>
    </source>
</evidence>
<dbReference type="AlphaFoldDB" id="D6TMD6"/>
<gene>
    <name evidence="2" type="ORF">Krac_8254</name>
</gene>
<evidence type="ECO:0000313" key="2">
    <source>
        <dbReference type="EMBL" id="EFH86936.1"/>
    </source>
</evidence>
<dbReference type="EMBL" id="ADVG01000002">
    <property type="protein sequence ID" value="EFH86936.1"/>
    <property type="molecule type" value="Genomic_DNA"/>
</dbReference>
<feature type="transmembrane region" description="Helical" evidence="1">
    <location>
        <begin position="7"/>
        <end position="30"/>
    </location>
</feature>